<name>A0A5B8L5E9_9HYPH</name>
<evidence type="ECO:0000256" key="1">
    <source>
        <dbReference type="SAM" id="Phobius"/>
    </source>
</evidence>
<dbReference type="RefSeq" id="WP_146301597.1">
    <property type="nucleotide sequence ID" value="NZ_CP042301.2"/>
</dbReference>
<gene>
    <name evidence="2" type="ORF">FQ775_22785</name>
</gene>
<evidence type="ECO:0000313" key="3">
    <source>
        <dbReference type="Proteomes" id="UP000321389"/>
    </source>
</evidence>
<sequence>MLLRMLQFFSIIFIAVYMVPQAAHLIEYPAKMAMEREAYFTVQQIYAGWSYSAFALIGALIATLALAFFSRIRVLPALLASAAFVLMASVLIVFMLRVAPMNTVTEQWTTLPQAWEPVRAQWETGHVINAVITFGALVCATLSALAWPRSAGSAS</sequence>
<organism evidence="2 3">
    <name type="scientific">Nitratireductor mangrovi</name>
    <dbReference type="NCBI Taxonomy" id="2599600"/>
    <lineage>
        <taxon>Bacteria</taxon>
        <taxon>Pseudomonadati</taxon>
        <taxon>Pseudomonadota</taxon>
        <taxon>Alphaproteobacteria</taxon>
        <taxon>Hyphomicrobiales</taxon>
        <taxon>Phyllobacteriaceae</taxon>
        <taxon>Nitratireductor</taxon>
    </lineage>
</organism>
<dbReference type="EMBL" id="CP042301">
    <property type="protein sequence ID" value="QDZ02963.1"/>
    <property type="molecule type" value="Genomic_DNA"/>
</dbReference>
<feature type="transmembrane region" description="Helical" evidence="1">
    <location>
        <begin position="49"/>
        <end position="70"/>
    </location>
</feature>
<protein>
    <submittedName>
        <fullName evidence="2">DUF1772 domain-containing protein</fullName>
    </submittedName>
</protein>
<dbReference type="AlphaFoldDB" id="A0A5B8L5E9"/>
<keyword evidence="3" id="KW-1185">Reference proteome</keyword>
<feature type="transmembrane region" description="Helical" evidence="1">
    <location>
        <begin position="127"/>
        <end position="147"/>
    </location>
</feature>
<feature type="transmembrane region" description="Helical" evidence="1">
    <location>
        <begin position="77"/>
        <end position="99"/>
    </location>
</feature>
<keyword evidence="1" id="KW-0472">Membrane</keyword>
<dbReference type="OrthoDB" id="1453741at2"/>
<reference evidence="2" key="1">
    <citation type="submission" date="2020-04" db="EMBL/GenBank/DDBJ databases">
        <title>Nitratireductor sp. nov. isolated from mangrove soil.</title>
        <authorList>
            <person name="Ye Y."/>
        </authorList>
    </citation>
    <scope>NUCLEOTIDE SEQUENCE</scope>
    <source>
        <strain evidence="2">SY7</strain>
    </source>
</reference>
<keyword evidence="1" id="KW-1133">Transmembrane helix</keyword>
<evidence type="ECO:0000313" key="2">
    <source>
        <dbReference type="EMBL" id="QDZ02963.1"/>
    </source>
</evidence>
<dbReference type="Proteomes" id="UP000321389">
    <property type="component" value="Chromosome"/>
</dbReference>
<proteinExistence type="predicted"/>
<accession>A0A5B8L5E9</accession>
<keyword evidence="1" id="KW-0812">Transmembrane</keyword>
<dbReference type="KEGG" id="niy:FQ775_22785"/>